<dbReference type="KEGG" id="mhe:MHC_04755"/>
<reference evidence="1 2" key="1">
    <citation type="journal article" date="2012" name="J. Bacteriol.">
        <title>Complete genome sequence of Mycoplasma haemocanis strain Illinois.</title>
        <authorList>
            <person name="do Nascimento N.C."/>
            <person name="Guimaraes A.M."/>
            <person name="Santos A.P."/>
            <person name="Sanmiguel P.J."/>
            <person name="Messick J.B."/>
        </authorList>
    </citation>
    <scope>NUCLEOTIDE SEQUENCE [LARGE SCALE GENOMIC DNA]</scope>
    <source>
        <strain evidence="1 2">Illinois</strain>
    </source>
</reference>
<dbReference type="AlphaFoldDB" id="H6N835"/>
<proteinExistence type="predicted"/>
<protein>
    <submittedName>
        <fullName evidence="1">Uncharacterized protein</fullName>
    </submittedName>
</protein>
<dbReference type="STRING" id="1111676.MHC_04755"/>
<dbReference type="OrthoDB" id="9826177at2"/>
<name>H6N835_MYCHN</name>
<accession>H6N835</accession>
<dbReference type="EMBL" id="CP003199">
    <property type="protein sequence ID" value="AEW45807.1"/>
    <property type="molecule type" value="Genomic_DNA"/>
</dbReference>
<gene>
    <name evidence="1" type="ordered locus">MHC_04755</name>
</gene>
<sequence length="224" mass="25262">MAASIVKVAIGMATIGGTTGLGYFSYSHLISSTEKQDFKSTVRDLISRSGRTLLTRDSPQWLERWKEYVKDNKNSMDLNGYSSKSKDQNNVPEEFKDRCFSRLNEKILGIEDKLFQDLSTWCVNMTTISDLVTAEGKRVKLNESTGDESEWLASWKNYVANASDNLWELNDWGSVKSNLTSTPTSFKNKCIEKLAEKAFGVKDVKFERVISWCTKDKVVAASGH</sequence>
<dbReference type="HOGENOM" id="CLU_098620_0_0_14"/>
<evidence type="ECO:0000313" key="2">
    <source>
        <dbReference type="Proteomes" id="UP000009135"/>
    </source>
</evidence>
<dbReference type="Proteomes" id="UP000009135">
    <property type="component" value="Chromosome"/>
</dbReference>
<organism evidence="1 2">
    <name type="scientific">Mycoplasma haemocanis (strain Illinois)</name>
    <dbReference type="NCBI Taxonomy" id="1111676"/>
    <lineage>
        <taxon>Bacteria</taxon>
        <taxon>Bacillati</taxon>
        <taxon>Mycoplasmatota</taxon>
        <taxon>Mollicutes</taxon>
        <taxon>Mycoplasmataceae</taxon>
        <taxon>Mycoplasma</taxon>
    </lineage>
</organism>
<keyword evidence="2" id="KW-1185">Reference proteome</keyword>
<evidence type="ECO:0000313" key="1">
    <source>
        <dbReference type="EMBL" id="AEW45807.1"/>
    </source>
</evidence>